<dbReference type="EMBL" id="MN740152">
    <property type="protein sequence ID" value="QHT90120.1"/>
    <property type="molecule type" value="Genomic_DNA"/>
</dbReference>
<feature type="compositionally biased region" description="Low complexity" evidence="1">
    <location>
        <begin position="414"/>
        <end position="440"/>
    </location>
</feature>
<organism evidence="4">
    <name type="scientific">viral metagenome</name>
    <dbReference type="NCBI Taxonomy" id="1070528"/>
    <lineage>
        <taxon>unclassified sequences</taxon>
        <taxon>metagenomes</taxon>
        <taxon>organismal metagenomes</taxon>
    </lineage>
</organism>
<accession>A0A6C0IC24</accession>
<feature type="compositionally biased region" description="Low complexity" evidence="1">
    <location>
        <begin position="455"/>
        <end position="515"/>
    </location>
</feature>
<evidence type="ECO:0000313" key="4">
    <source>
        <dbReference type="EMBL" id="QHT90120.1"/>
    </source>
</evidence>
<sequence>MFLRFLTSVLAFAAFISGYPTGVDTCESAPQHGSWAPGCSPNTCMSAGGATTLLPFAINIVDSNNIPTRSYIPNTSYNMRLQSTNGTSFKGFLFNVGRGNMNGNFATISAAYSGAGNLTISPSDINVRRMLQCSNGLTHVNNNNKDLARFTWLSPPAGTGVVTFKSVIVTSATSVNYVVSLRLNELTNTSPTATATRQPVGICSIPYTTLTGVSGVTPSYVISTVGSTSVLGGVSPTCVSGTGVSSGAKLAFMIDLGVDTVLGSQLTVDTCLTAVGDTVLYVGTGCPSSSATFGCLTANDDMGAALCPSDSVASRISINVSSRYVWAVVGNYGSTTTASSGLRWWYGGATPPSVSTITIVSTGTNIATATTATSASGTPRGSRTPTMSGSVTHSPTASISIGIQPSDTSTGTASMMPSVSSSVTQTPSDSQTFSDSSSHTVTQTPTMSVTGMETSSKSMPPSPSRSVTSTESSSHSPIETDTPSLSISSTMTVSSMPTSSKTSVSTISQTSEGTLTTTPTSTIRYIVMPINPQADVSSGPNYVMIGFGVGFGVIASFIIIGAYYVAHKNNKKTPKPLSMRNIIYMGDQGKYASENPMSSRSLPSIVEEPEPTTLSPTAFRYTKNMMDTSNKQIFEPVTVRDENV</sequence>
<reference evidence="4" key="1">
    <citation type="journal article" date="2020" name="Nature">
        <title>Giant virus diversity and host interactions through global metagenomics.</title>
        <authorList>
            <person name="Schulz F."/>
            <person name="Roux S."/>
            <person name="Paez-Espino D."/>
            <person name="Jungbluth S."/>
            <person name="Walsh D.A."/>
            <person name="Denef V.J."/>
            <person name="McMahon K.D."/>
            <person name="Konstantinidis K.T."/>
            <person name="Eloe-Fadrosh E.A."/>
            <person name="Kyrpides N.C."/>
            <person name="Woyke T."/>
        </authorList>
    </citation>
    <scope>NUCLEOTIDE SEQUENCE</scope>
    <source>
        <strain evidence="4">GVMAG-M-3300023184-62</strain>
    </source>
</reference>
<keyword evidence="2" id="KW-0812">Transmembrane</keyword>
<dbReference type="AlphaFoldDB" id="A0A6C0IC24"/>
<feature type="region of interest" description="Disordered" evidence="1">
    <location>
        <begin position="370"/>
        <end position="515"/>
    </location>
</feature>
<evidence type="ECO:0000259" key="3">
    <source>
        <dbReference type="PROSITE" id="PS51019"/>
    </source>
</evidence>
<dbReference type="Pfam" id="PF02014">
    <property type="entry name" value="Reeler"/>
    <property type="match status" value="1"/>
</dbReference>
<proteinExistence type="predicted"/>
<dbReference type="InterPro" id="IPR042307">
    <property type="entry name" value="Reeler_sf"/>
</dbReference>
<protein>
    <recommendedName>
        <fullName evidence="3">Reelin domain-containing protein</fullName>
    </recommendedName>
</protein>
<dbReference type="PROSITE" id="PS51019">
    <property type="entry name" value="REELIN"/>
    <property type="match status" value="1"/>
</dbReference>
<feature type="compositionally biased region" description="Low complexity" evidence="1">
    <location>
        <begin position="370"/>
        <end position="382"/>
    </location>
</feature>
<feature type="compositionally biased region" description="Polar residues" evidence="1">
    <location>
        <begin position="383"/>
        <end position="413"/>
    </location>
</feature>
<keyword evidence="2" id="KW-1133">Transmembrane helix</keyword>
<evidence type="ECO:0000256" key="2">
    <source>
        <dbReference type="SAM" id="Phobius"/>
    </source>
</evidence>
<feature type="compositionally biased region" description="Polar residues" evidence="1">
    <location>
        <begin position="441"/>
        <end position="454"/>
    </location>
</feature>
<dbReference type="Gene3D" id="2.60.40.4060">
    <property type="entry name" value="Reeler domain"/>
    <property type="match status" value="1"/>
</dbReference>
<feature type="transmembrane region" description="Helical" evidence="2">
    <location>
        <begin position="542"/>
        <end position="566"/>
    </location>
</feature>
<dbReference type="InterPro" id="IPR002861">
    <property type="entry name" value="Reeler_dom"/>
</dbReference>
<feature type="domain" description="Reelin" evidence="3">
    <location>
        <begin position="24"/>
        <end position="199"/>
    </location>
</feature>
<name>A0A6C0IC24_9ZZZZ</name>
<dbReference type="CDD" id="cd08544">
    <property type="entry name" value="Reeler"/>
    <property type="match status" value="1"/>
</dbReference>
<evidence type="ECO:0000256" key="1">
    <source>
        <dbReference type="SAM" id="MobiDB-lite"/>
    </source>
</evidence>
<keyword evidence="2" id="KW-0472">Membrane</keyword>